<feature type="binding site" evidence="29">
    <location>
        <position position="103"/>
    </location>
    <ligand>
        <name>substrate</name>
    </ligand>
</feature>
<sequence>MFWIICFLICALALIIFFCSRSRKKSEPPLDKGLIPWLGHALEFGNDVAKFLSRMKQKHGDIFTVRVCGHYITVLLDPHSYDAILNDNVSLDFSRYAQVLMQRIFSLSLPNHNPHAERAWMQQYFEGPSLSKLSRTMHHHLHNLLKDEERKCSPGIWNQDGLFSLCYSLLFRAGYLTLFGSEKNNNLTELTRVYNEFRRFDGVLTKLARSTLKKEEKRTARLSQECLWELLSPAWLSKGQGSETNPWQESYRNHLQKQGVDPEMQKRAMLLQLWTTQGNAGPAAFWLLAFLLTHPKAMTAVREEIRGLTRQEDDILQCPLLDRLEEYSTPVFDSVLSETLRLTAAAFITREVVQDKTLQLASGQRYQLRKGDRVCLFPYVSPQMDPEVHHEPEKFYYDRFLNVNGTERKSFSKGGEQLKYYTMPWGAGNNMCVGRHFAVSVIKKFVFTILCRLELELCDPTATVPPVNPSRYGFGMLQPNGDLEVRYRLKTLH</sequence>
<evidence type="ECO:0000256" key="17">
    <source>
        <dbReference type="ARBA" id="ARBA00022989"/>
    </source>
</evidence>
<keyword evidence="19" id="KW-0443">Lipid metabolism</keyword>
<dbReference type="Pfam" id="PF00067">
    <property type="entry name" value="p450"/>
    <property type="match status" value="1"/>
</dbReference>
<evidence type="ECO:0000313" key="31">
    <source>
        <dbReference type="Proteomes" id="UP001557470"/>
    </source>
</evidence>
<evidence type="ECO:0000256" key="9">
    <source>
        <dbReference type="ARBA" id="ARBA00022501"/>
    </source>
</evidence>
<evidence type="ECO:0000256" key="20">
    <source>
        <dbReference type="ARBA" id="ARBA00023136"/>
    </source>
</evidence>
<evidence type="ECO:0000256" key="12">
    <source>
        <dbReference type="ARBA" id="ARBA00022617"/>
    </source>
</evidence>
<dbReference type="GO" id="GO:0001516">
    <property type="term" value="P:prostaglandin biosynthetic process"/>
    <property type="evidence" value="ECO:0007669"/>
    <property type="project" value="UniProtKB-KW"/>
</dbReference>
<evidence type="ECO:0000256" key="5">
    <source>
        <dbReference type="ARBA" id="ARBA00010617"/>
    </source>
</evidence>
<evidence type="ECO:0000256" key="28">
    <source>
        <dbReference type="PIRSR" id="PIRSR000047-1"/>
    </source>
</evidence>
<organism evidence="30 31">
    <name type="scientific">Umbra pygmaea</name>
    <name type="common">Eastern mudminnow</name>
    <dbReference type="NCBI Taxonomy" id="75934"/>
    <lineage>
        <taxon>Eukaryota</taxon>
        <taxon>Metazoa</taxon>
        <taxon>Chordata</taxon>
        <taxon>Craniata</taxon>
        <taxon>Vertebrata</taxon>
        <taxon>Euteleostomi</taxon>
        <taxon>Actinopterygii</taxon>
        <taxon>Neopterygii</taxon>
        <taxon>Teleostei</taxon>
        <taxon>Protacanthopterygii</taxon>
        <taxon>Esociformes</taxon>
        <taxon>Umbridae</taxon>
        <taxon>Umbra</taxon>
    </lineage>
</organism>
<keyword evidence="18 27" id="KW-0408">Iron</keyword>
<evidence type="ECO:0000256" key="15">
    <source>
        <dbReference type="ARBA" id="ARBA00022824"/>
    </source>
</evidence>
<evidence type="ECO:0000256" key="11">
    <source>
        <dbReference type="ARBA" id="ARBA00022585"/>
    </source>
</evidence>
<evidence type="ECO:0000256" key="2">
    <source>
        <dbReference type="ARBA" id="ARBA00001719"/>
    </source>
</evidence>
<comment type="subcellular location">
    <subcellularLocation>
        <location evidence="4">Endoplasmic reticulum membrane</location>
        <topology evidence="4">Single-pass membrane protein</topology>
    </subcellularLocation>
</comment>
<feature type="binding site" evidence="29">
    <location>
        <position position="373"/>
    </location>
    <ligand>
        <name>substrate</name>
    </ligand>
</feature>
<evidence type="ECO:0000256" key="29">
    <source>
        <dbReference type="PIRSR" id="PIRSR000047-2"/>
    </source>
</evidence>
<protein>
    <recommendedName>
        <fullName evidence="8">Prostacyclin synthase</fullName>
        <ecNumber evidence="7">4.2.1.152</ecNumber>
        <ecNumber evidence="6">5.3.99.4</ecNumber>
    </recommendedName>
    <alternativeName>
        <fullName evidence="25">Hydroperoxy icosatetraenoate dehydratase</fullName>
    </alternativeName>
    <alternativeName>
        <fullName evidence="24">Prostaglandin I2 synthase</fullName>
    </alternativeName>
</protein>
<keyword evidence="16" id="KW-0276">Fatty acid metabolism</keyword>
<evidence type="ECO:0000256" key="18">
    <source>
        <dbReference type="ARBA" id="ARBA00023004"/>
    </source>
</evidence>
<feature type="binding site" evidence="29">
    <location>
        <position position="109"/>
    </location>
    <ligand>
        <name>substrate</name>
    </ligand>
</feature>
<keyword evidence="17" id="KW-1133">Transmembrane helix</keyword>
<dbReference type="GO" id="GO:0106256">
    <property type="term" value="F:hydroperoxy icosatetraenoate dehydratase activity"/>
    <property type="evidence" value="ECO:0007669"/>
    <property type="project" value="UniProtKB-EC"/>
</dbReference>
<evidence type="ECO:0000256" key="7">
    <source>
        <dbReference type="ARBA" id="ARBA00013084"/>
    </source>
</evidence>
<evidence type="ECO:0000256" key="13">
    <source>
        <dbReference type="ARBA" id="ARBA00022692"/>
    </source>
</evidence>
<keyword evidence="13" id="KW-0812">Transmembrane</keyword>
<dbReference type="GO" id="GO:0005789">
    <property type="term" value="C:endoplasmic reticulum membrane"/>
    <property type="evidence" value="ECO:0007669"/>
    <property type="project" value="UniProtKB-SubCell"/>
</dbReference>
<evidence type="ECO:0000256" key="19">
    <source>
        <dbReference type="ARBA" id="ARBA00023098"/>
    </source>
</evidence>
<comment type="function">
    <text evidence="26">Catalyzes the biosynthesis and metabolism of eicosanoids. Catalyzes the isomerization of prostaglandin H2 to prostacyclin (= prostaglandin I2), a potent mediator of vasodilation and inhibitor of platelet aggregation. Additionally, displays dehydratase activity, toward hydroperoxyeicosatetraenoates (HPETEs), especially toward (15S)-hydroperoxy-(5Z,8Z,11Z,13E)-eicosatetraenoate (15(S)-HPETE).</text>
</comment>
<keyword evidence="31" id="KW-1185">Reference proteome</keyword>
<reference evidence="30 31" key="1">
    <citation type="submission" date="2024-06" db="EMBL/GenBank/DDBJ databases">
        <authorList>
            <person name="Pan Q."/>
            <person name="Wen M."/>
            <person name="Jouanno E."/>
            <person name="Zahm M."/>
            <person name="Klopp C."/>
            <person name="Cabau C."/>
            <person name="Louis A."/>
            <person name="Berthelot C."/>
            <person name="Parey E."/>
            <person name="Roest Crollius H."/>
            <person name="Montfort J."/>
            <person name="Robinson-Rechavi M."/>
            <person name="Bouchez O."/>
            <person name="Lampietro C."/>
            <person name="Lopez Roques C."/>
            <person name="Donnadieu C."/>
            <person name="Postlethwait J."/>
            <person name="Bobe J."/>
            <person name="Verreycken H."/>
            <person name="Guiguen Y."/>
        </authorList>
    </citation>
    <scope>NUCLEOTIDE SEQUENCE [LARGE SCALE GENOMIC DNA]</scope>
    <source>
        <strain evidence="30">Up_M1</strain>
        <tissue evidence="30">Testis</tissue>
    </source>
</reference>
<dbReference type="EC" id="4.2.1.152" evidence="7"/>
<dbReference type="EC" id="5.3.99.4" evidence="6"/>
<dbReference type="SUPFAM" id="SSF48264">
    <property type="entry name" value="Cytochrome P450"/>
    <property type="match status" value="1"/>
</dbReference>
<name>A0ABD0WP98_UMBPY</name>
<evidence type="ECO:0000256" key="27">
    <source>
        <dbReference type="PIRNR" id="PIRNR000047"/>
    </source>
</evidence>
<keyword evidence="15 27" id="KW-0256">Endoplasmic reticulum</keyword>
<keyword evidence="20 27" id="KW-0472">Membrane</keyword>
<dbReference type="GO" id="GO:0046872">
    <property type="term" value="F:metal ion binding"/>
    <property type="evidence" value="ECO:0007669"/>
    <property type="project" value="UniProtKB-KW"/>
</dbReference>
<evidence type="ECO:0000256" key="21">
    <source>
        <dbReference type="ARBA" id="ARBA00023160"/>
    </source>
</evidence>
<feature type="binding site" description="axial binding residue" evidence="28">
    <location>
        <position position="432"/>
    </location>
    <ligand>
        <name>heme</name>
        <dbReference type="ChEBI" id="CHEBI:30413"/>
    </ligand>
    <ligandPart>
        <name>Fe</name>
        <dbReference type="ChEBI" id="CHEBI:18248"/>
    </ligandPart>
</feature>
<dbReference type="GO" id="GO:0008116">
    <property type="term" value="F:prostaglandin-I synthase activity"/>
    <property type="evidence" value="ECO:0007669"/>
    <property type="project" value="UniProtKB-EC"/>
</dbReference>
<evidence type="ECO:0000256" key="16">
    <source>
        <dbReference type="ARBA" id="ARBA00022832"/>
    </source>
</evidence>
<comment type="catalytic activity">
    <reaction evidence="2">
        <text>a hydroperoxyeicosatetraenoate = an oxoeicosatetraenoate + H2O</text>
        <dbReference type="Rhea" id="RHEA:55556"/>
        <dbReference type="ChEBI" id="CHEBI:15377"/>
        <dbReference type="ChEBI" id="CHEBI:59720"/>
        <dbReference type="ChEBI" id="CHEBI:131859"/>
        <dbReference type="EC" id="4.2.1.152"/>
    </reaction>
    <physiologicalReaction direction="left-to-right" evidence="2">
        <dbReference type="Rhea" id="RHEA:55557"/>
    </physiologicalReaction>
</comment>
<dbReference type="PANTHER" id="PTHR24306">
    <property type="match status" value="1"/>
</dbReference>
<keyword evidence="14 27" id="KW-0479">Metal-binding</keyword>
<keyword evidence="21" id="KW-0275">Fatty acid biosynthesis</keyword>
<feature type="binding site" evidence="29">
    <location>
        <position position="279"/>
    </location>
    <ligand>
        <name>substrate</name>
    </ligand>
</feature>
<dbReference type="PANTHER" id="PTHR24306:SF4">
    <property type="entry name" value="PROSTACYCLIN SYNTHASE"/>
    <property type="match status" value="1"/>
</dbReference>
<dbReference type="EMBL" id="JAGEUA010000005">
    <property type="protein sequence ID" value="KAL0978141.1"/>
    <property type="molecule type" value="Genomic_DNA"/>
</dbReference>
<dbReference type="InterPro" id="IPR036396">
    <property type="entry name" value="Cyt_P450_sf"/>
</dbReference>
<evidence type="ECO:0000256" key="6">
    <source>
        <dbReference type="ARBA" id="ARBA00012204"/>
    </source>
</evidence>
<comment type="caution">
    <text evidence="30">The sequence shown here is derived from an EMBL/GenBank/DDBJ whole genome shotgun (WGS) entry which is preliminary data.</text>
</comment>
<keyword evidence="12 27" id="KW-0349">Heme</keyword>
<dbReference type="Gene3D" id="1.10.630.10">
    <property type="entry name" value="Cytochrome P450"/>
    <property type="match status" value="1"/>
</dbReference>
<gene>
    <name evidence="30" type="ORF">UPYG_G00166660</name>
</gene>
<dbReference type="InterPro" id="IPR024204">
    <property type="entry name" value="Cyt_P450_CYP7A1-type"/>
</dbReference>
<evidence type="ECO:0000256" key="26">
    <source>
        <dbReference type="ARBA" id="ARBA00045141"/>
    </source>
</evidence>
<evidence type="ECO:0000256" key="1">
    <source>
        <dbReference type="ARBA" id="ARBA00000463"/>
    </source>
</evidence>
<evidence type="ECO:0000256" key="24">
    <source>
        <dbReference type="ARBA" id="ARBA00031205"/>
    </source>
</evidence>
<dbReference type="FunFam" id="1.10.630.10:FF:000025">
    <property type="entry name" value="Prostaglandin I2 (prostacyclin) synthase"/>
    <property type="match status" value="1"/>
</dbReference>
<dbReference type="PIRSF" id="PIRSF000047">
    <property type="entry name" value="Cytochrome_CYPVIIA1"/>
    <property type="match status" value="1"/>
</dbReference>
<evidence type="ECO:0000256" key="22">
    <source>
        <dbReference type="ARBA" id="ARBA00023235"/>
    </source>
</evidence>
<comment type="cofactor">
    <cofactor evidence="3 27 28">
        <name>heme</name>
        <dbReference type="ChEBI" id="CHEBI:30413"/>
    </cofactor>
</comment>
<evidence type="ECO:0000256" key="25">
    <source>
        <dbReference type="ARBA" id="ARBA00033404"/>
    </source>
</evidence>
<comment type="similarity">
    <text evidence="5 27">Belongs to the cytochrome P450 family.</text>
</comment>
<dbReference type="InterPro" id="IPR002403">
    <property type="entry name" value="Cyt_P450_E_grp-IV"/>
</dbReference>
<evidence type="ECO:0000313" key="30">
    <source>
        <dbReference type="EMBL" id="KAL0978141.1"/>
    </source>
</evidence>
<dbReference type="Proteomes" id="UP001557470">
    <property type="component" value="Unassembled WGS sequence"/>
</dbReference>
<keyword evidence="23" id="KW-0456">Lyase</keyword>
<evidence type="ECO:0000256" key="8">
    <source>
        <dbReference type="ARBA" id="ARBA00017409"/>
    </source>
</evidence>
<dbReference type="InterPro" id="IPR001128">
    <property type="entry name" value="Cyt_P450"/>
</dbReference>
<keyword evidence="9" id="KW-0644">Prostaglandin metabolism</keyword>
<evidence type="ECO:0000256" key="3">
    <source>
        <dbReference type="ARBA" id="ARBA00001971"/>
    </source>
</evidence>
<keyword evidence="10" id="KW-0444">Lipid biosynthesis</keyword>
<comment type="catalytic activity">
    <reaction evidence="1">
        <text>prostaglandin H2 = prostaglandin I2</text>
        <dbReference type="Rhea" id="RHEA:23580"/>
        <dbReference type="ChEBI" id="CHEBI:57403"/>
        <dbReference type="ChEBI" id="CHEBI:57405"/>
        <dbReference type="EC" id="5.3.99.4"/>
    </reaction>
    <physiologicalReaction direction="left-to-right" evidence="1">
        <dbReference type="Rhea" id="RHEA:23581"/>
    </physiologicalReaction>
</comment>
<dbReference type="PRINTS" id="PR00385">
    <property type="entry name" value="P450"/>
</dbReference>
<accession>A0ABD0WP98</accession>
<evidence type="ECO:0000256" key="10">
    <source>
        <dbReference type="ARBA" id="ARBA00022516"/>
    </source>
</evidence>
<evidence type="ECO:0000256" key="4">
    <source>
        <dbReference type="ARBA" id="ARBA00004389"/>
    </source>
</evidence>
<dbReference type="PRINTS" id="PR00465">
    <property type="entry name" value="EP450IV"/>
</dbReference>
<evidence type="ECO:0000256" key="14">
    <source>
        <dbReference type="ARBA" id="ARBA00022723"/>
    </source>
</evidence>
<keyword evidence="11" id="KW-0643">Prostaglandin biosynthesis</keyword>
<proteinExistence type="inferred from homology"/>
<keyword evidence="22" id="KW-0413">Isomerase</keyword>
<dbReference type="AlphaFoldDB" id="A0ABD0WP98"/>
<evidence type="ECO:0000256" key="23">
    <source>
        <dbReference type="ARBA" id="ARBA00023239"/>
    </source>
</evidence>